<feature type="signal peptide" evidence="2">
    <location>
        <begin position="1"/>
        <end position="23"/>
    </location>
</feature>
<dbReference type="SUPFAM" id="SSF51695">
    <property type="entry name" value="PLC-like phosphodiesterases"/>
    <property type="match status" value="1"/>
</dbReference>
<evidence type="ECO:0000313" key="3">
    <source>
        <dbReference type="EMBL" id="MBP2179056.1"/>
    </source>
</evidence>
<organism evidence="3 4">
    <name type="scientific">Amycolatopsis magusensis</name>
    <dbReference type="NCBI Taxonomy" id="882444"/>
    <lineage>
        <taxon>Bacteria</taxon>
        <taxon>Bacillati</taxon>
        <taxon>Actinomycetota</taxon>
        <taxon>Actinomycetes</taxon>
        <taxon>Pseudonocardiales</taxon>
        <taxon>Pseudonocardiaceae</taxon>
        <taxon>Amycolatopsis</taxon>
    </lineage>
</organism>
<dbReference type="Gene3D" id="3.20.20.190">
    <property type="entry name" value="Phosphatidylinositol (PI) phosphodiesterase"/>
    <property type="match status" value="1"/>
</dbReference>
<name>A0ABS4PI10_9PSEU</name>
<evidence type="ECO:0000313" key="4">
    <source>
        <dbReference type="Proteomes" id="UP000741013"/>
    </source>
</evidence>
<evidence type="ECO:0000256" key="1">
    <source>
        <dbReference type="ARBA" id="ARBA00014286"/>
    </source>
</evidence>
<dbReference type="PANTHER" id="PTHR31571:SF1">
    <property type="entry name" value="ALTERED INHERITANCE OF MITOCHONDRIA PROTEIN 6"/>
    <property type="match status" value="1"/>
</dbReference>
<accession>A0ABS4PI10</accession>
<dbReference type="InterPro" id="IPR039559">
    <property type="entry name" value="AIM6_PI-PLC-like_dom"/>
</dbReference>
<dbReference type="InterPro" id="IPR051236">
    <property type="entry name" value="HAT_RTT109-like"/>
</dbReference>
<comment type="caution">
    <text evidence="3">The sequence shown here is derived from an EMBL/GenBank/DDBJ whole genome shotgun (WGS) entry which is preliminary data.</text>
</comment>
<sequence length="279" mass="30728">MRRLLVLLLTAFAVAGLATPASAAAWVRPLAQAHAHNDYEHARPLHDALDQGFTSVEADIYLVGGQLLVAHDPEDVTPERTLEALYLEPLRERVLRNFGHVYPRRTPFQLLVDLKSGAEDTYAALSRVLASPRYSFLFTTYRDGWVREKAVEVVLSGNRPRAVLSAERHRLAFYDGRIAATDDLGPGSDARLTPLVSENWTKLFSWTGAGEFPPAERARLRNVVSVAHAAGQRVRFWATPDAAGPAREAVWTELVAAGVDHINTDDLSGLAAFLRDSGR</sequence>
<dbReference type="Proteomes" id="UP000741013">
    <property type="component" value="Unassembled WGS sequence"/>
</dbReference>
<dbReference type="Pfam" id="PF13653">
    <property type="entry name" value="GDPD_2"/>
    <property type="match status" value="1"/>
</dbReference>
<dbReference type="EMBL" id="JAGGMS010000001">
    <property type="protein sequence ID" value="MBP2179056.1"/>
    <property type="molecule type" value="Genomic_DNA"/>
</dbReference>
<reference evidence="3 4" key="1">
    <citation type="submission" date="2021-03" db="EMBL/GenBank/DDBJ databases">
        <title>Sequencing the genomes of 1000 actinobacteria strains.</title>
        <authorList>
            <person name="Klenk H.-P."/>
        </authorList>
    </citation>
    <scope>NUCLEOTIDE SEQUENCE [LARGE SCALE GENOMIC DNA]</scope>
    <source>
        <strain evidence="3 4">DSM 45510</strain>
    </source>
</reference>
<evidence type="ECO:0000256" key="2">
    <source>
        <dbReference type="SAM" id="SignalP"/>
    </source>
</evidence>
<gene>
    <name evidence="3" type="ORF">JOM49_000582</name>
</gene>
<keyword evidence="2" id="KW-0732">Signal</keyword>
<dbReference type="InterPro" id="IPR017946">
    <property type="entry name" value="PLC-like_Pdiesterase_TIM-brl"/>
</dbReference>
<dbReference type="RefSeq" id="WP_372443962.1">
    <property type="nucleotide sequence ID" value="NZ_JAGGMS010000001.1"/>
</dbReference>
<proteinExistence type="predicted"/>
<dbReference type="CDD" id="cd08577">
    <property type="entry name" value="PI-PLCc_GDPD_SF_unchar3"/>
    <property type="match status" value="1"/>
</dbReference>
<protein>
    <recommendedName>
        <fullName evidence="1">Altered inheritance of mitochondria protein 6</fullName>
    </recommendedName>
</protein>
<keyword evidence="4" id="KW-1185">Reference proteome</keyword>
<feature type="chain" id="PRO_5045245709" description="Altered inheritance of mitochondria protein 6" evidence="2">
    <location>
        <begin position="24"/>
        <end position="279"/>
    </location>
</feature>
<dbReference type="PANTHER" id="PTHR31571">
    <property type="entry name" value="ALTERED INHERITANCE OF MITOCHONDRIA PROTEIN 6"/>
    <property type="match status" value="1"/>
</dbReference>